<evidence type="ECO:0000313" key="2">
    <source>
        <dbReference type="EMBL" id="GFT75573.1"/>
    </source>
</evidence>
<sequence length="222" mass="25963">MSAITTLRLFGFVQKPNPSFKSIFIAAILQLSMVAIYMDTILLYVIAATHDNLLTKIIIEKVYSISTTVVVMVMLIRKKRSLTKLLSKTDFICHPFSEKMINIITSWIFILLFSYGAAYIFIHEYSEDDYPFVFFFYKIPLESEWSWCFAFCAIVVVVLCEICPRNWRNVHRRHSPSMCKLSISSAEEESSNFWKKHKTFFHLQYSSFVRQVILVVSQCWGK</sequence>
<keyword evidence="1" id="KW-1133">Transmembrane helix</keyword>
<accession>A0A8X6U2M8</accession>
<feature type="transmembrane region" description="Helical" evidence="1">
    <location>
        <begin position="53"/>
        <end position="76"/>
    </location>
</feature>
<protein>
    <submittedName>
        <fullName evidence="2">Uncharacterized protein</fullName>
    </submittedName>
</protein>
<evidence type="ECO:0000313" key="3">
    <source>
        <dbReference type="Proteomes" id="UP000887013"/>
    </source>
</evidence>
<keyword evidence="1" id="KW-0472">Membrane</keyword>
<feature type="transmembrane region" description="Helical" evidence="1">
    <location>
        <begin position="144"/>
        <end position="163"/>
    </location>
</feature>
<comment type="caution">
    <text evidence="2">The sequence shown here is derived from an EMBL/GenBank/DDBJ whole genome shotgun (WGS) entry which is preliminary data.</text>
</comment>
<feature type="transmembrane region" description="Helical" evidence="1">
    <location>
        <begin position="101"/>
        <end position="122"/>
    </location>
</feature>
<dbReference type="Proteomes" id="UP000887013">
    <property type="component" value="Unassembled WGS sequence"/>
</dbReference>
<feature type="transmembrane region" description="Helical" evidence="1">
    <location>
        <begin position="23"/>
        <end position="47"/>
    </location>
</feature>
<keyword evidence="1" id="KW-0812">Transmembrane</keyword>
<name>A0A8X6U2M8_NEPPI</name>
<keyword evidence="3" id="KW-1185">Reference proteome</keyword>
<dbReference type="EMBL" id="BMAW01117495">
    <property type="protein sequence ID" value="GFT75573.1"/>
    <property type="molecule type" value="Genomic_DNA"/>
</dbReference>
<dbReference type="AlphaFoldDB" id="A0A8X6U2M8"/>
<evidence type="ECO:0000256" key="1">
    <source>
        <dbReference type="SAM" id="Phobius"/>
    </source>
</evidence>
<proteinExistence type="predicted"/>
<organism evidence="2 3">
    <name type="scientific">Nephila pilipes</name>
    <name type="common">Giant wood spider</name>
    <name type="synonym">Nephila maculata</name>
    <dbReference type="NCBI Taxonomy" id="299642"/>
    <lineage>
        <taxon>Eukaryota</taxon>
        <taxon>Metazoa</taxon>
        <taxon>Ecdysozoa</taxon>
        <taxon>Arthropoda</taxon>
        <taxon>Chelicerata</taxon>
        <taxon>Arachnida</taxon>
        <taxon>Araneae</taxon>
        <taxon>Araneomorphae</taxon>
        <taxon>Entelegynae</taxon>
        <taxon>Araneoidea</taxon>
        <taxon>Nephilidae</taxon>
        <taxon>Nephila</taxon>
    </lineage>
</organism>
<gene>
    <name evidence="2" type="ORF">NPIL_168711</name>
</gene>
<reference evidence="2" key="1">
    <citation type="submission" date="2020-08" db="EMBL/GenBank/DDBJ databases">
        <title>Multicomponent nature underlies the extraordinary mechanical properties of spider dragline silk.</title>
        <authorList>
            <person name="Kono N."/>
            <person name="Nakamura H."/>
            <person name="Mori M."/>
            <person name="Yoshida Y."/>
            <person name="Ohtoshi R."/>
            <person name="Malay A.D."/>
            <person name="Moran D.A.P."/>
            <person name="Tomita M."/>
            <person name="Numata K."/>
            <person name="Arakawa K."/>
        </authorList>
    </citation>
    <scope>NUCLEOTIDE SEQUENCE</scope>
</reference>